<evidence type="ECO:0000313" key="1">
    <source>
        <dbReference type="EMBL" id="MBO1319012.1"/>
    </source>
</evidence>
<dbReference type="EMBL" id="JAFREP010000008">
    <property type="protein sequence ID" value="MBO1319012.1"/>
    <property type="molecule type" value="Genomic_DNA"/>
</dbReference>
<name>A0A8J7Q1Z8_9BACT</name>
<accession>A0A8J7Q1Z8</accession>
<keyword evidence="2" id="KW-1185">Reference proteome</keyword>
<reference evidence="1" key="1">
    <citation type="submission" date="2021-03" db="EMBL/GenBank/DDBJ databases">
        <authorList>
            <person name="Wang G."/>
        </authorList>
    </citation>
    <scope>NUCLEOTIDE SEQUENCE</scope>
    <source>
        <strain evidence="1">KCTC 12899</strain>
    </source>
</reference>
<evidence type="ECO:0000313" key="2">
    <source>
        <dbReference type="Proteomes" id="UP000664417"/>
    </source>
</evidence>
<dbReference type="AlphaFoldDB" id="A0A8J7Q1Z8"/>
<proteinExistence type="predicted"/>
<sequence length="76" mass="8435">MPVQDNKRQKVIMTLTSGDVANANKLQRWSSSRSKAAAVSKALSLSTAIIDEIDAGKDLYVRNKNGDFERLIITKR</sequence>
<gene>
    <name evidence="1" type="ORF">J3U88_11135</name>
</gene>
<dbReference type="RefSeq" id="WP_207858833.1">
    <property type="nucleotide sequence ID" value="NZ_JAFREP010000008.1"/>
</dbReference>
<dbReference type="Proteomes" id="UP000664417">
    <property type="component" value="Unassembled WGS sequence"/>
</dbReference>
<comment type="caution">
    <text evidence="1">The sequence shown here is derived from an EMBL/GenBank/DDBJ whole genome shotgun (WGS) entry which is preliminary data.</text>
</comment>
<organism evidence="1 2">
    <name type="scientific">Acanthopleuribacter pedis</name>
    <dbReference type="NCBI Taxonomy" id="442870"/>
    <lineage>
        <taxon>Bacteria</taxon>
        <taxon>Pseudomonadati</taxon>
        <taxon>Acidobacteriota</taxon>
        <taxon>Holophagae</taxon>
        <taxon>Acanthopleuribacterales</taxon>
        <taxon>Acanthopleuribacteraceae</taxon>
        <taxon>Acanthopleuribacter</taxon>
    </lineage>
</organism>
<protein>
    <submittedName>
        <fullName evidence="1">Uncharacterized protein</fullName>
    </submittedName>
</protein>